<dbReference type="GO" id="GO:0006310">
    <property type="term" value="P:DNA recombination"/>
    <property type="evidence" value="ECO:0007669"/>
    <property type="project" value="UniProtKB-KW"/>
</dbReference>
<evidence type="ECO:0000259" key="5">
    <source>
        <dbReference type="PROSITE" id="PS51898"/>
    </source>
</evidence>
<dbReference type="SUPFAM" id="SSF56349">
    <property type="entry name" value="DNA breaking-rejoining enzymes"/>
    <property type="match status" value="1"/>
</dbReference>
<dbReference type="InterPro" id="IPR011010">
    <property type="entry name" value="DNA_brk_join_enz"/>
</dbReference>
<accession>M5ALS4</accession>
<dbReference type="OrthoDB" id="67979at2"/>
<dbReference type="PANTHER" id="PTHR30349">
    <property type="entry name" value="PHAGE INTEGRASE-RELATED"/>
    <property type="match status" value="1"/>
</dbReference>
<dbReference type="InterPro" id="IPR013762">
    <property type="entry name" value="Integrase-like_cat_sf"/>
</dbReference>
<dbReference type="InterPro" id="IPR002104">
    <property type="entry name" value="Integrase_catalytic"/>
</dbReference>
<dbReference type="Gene3D" id="1.10.443.10">
    <property type="entry name" value="Intergrase catalytic core"/>
    <property type="match status" value="1"/>
</dbReference>
<dbReference type="InterPro" id="IPR044068">
    <property type="entry name" value="CB"/>
</dbReference>
<evidence type="ECO:0000256" key="4">
    <source>
        <dbReference type="PROSITE-ProRule" id="PRU01248"/>
    </source>
</evidence>
<sequence>MSIDPFRVRVQGPLAPFAAGFAGELARQGYTPLSAREQMRLVARLSRWLALEGMDVEGLGASEVDRFVRTRRAAGPQLRSIKALQPLLAYLQSRGVVLPSPRAPDDPADQLLERYQRYLAIERGLGKASVIGYSHLVRPFLRHRLSSDGRALDLAGLAATDVVTFVVARCPQLSLGAASLTVTALRSLLTFLHVEGLIARSLAACVPSVAGRRLAGLPKGLDCDQVQRLLTSCGRDTSNGCRDFAVLTILVRLGLRAGEVAKLKLDDLDWRAGEILVRGKGSCVERLPLPTDVGEAMAAYLRYGRPRTAQGRTVFVRVRAPHNALTSAGVSQIVATAGRRAGLGQIYAHRLRHTAASAMLRAGASLPEVGQVLRHRRALTTAIYAKVDREALRTIARPWPGEVA</sequence>
<dbReference type="PANTHER" id="PTHR30349:SF90">
    <property type="entry name" value="TYROSINE RECOMBINASE XERD"/>
    <property type="match status" value="1"/>
</dbReference>
<dbReference type="EMBL" id="AP012557">
    <property type="protein sequence ID" value="BAN09787.1"/>
    <property type="molecule type" value="Genomic_DNA"/>
</dbReference>
<keyword evidence="1" id="KW-0229">DNA integration</keyword>
<dbReference type="Pfam" id="PF00589">
    <property type="entry name" value="Phage_integrase"/>
    <property type="match status" value="1"/>
</dbReference>
<dbReference type="GO" id="GO:0015074">
    <property type="term" value="P:DNA integration"/>
    <property type="evidence" value="ECO:0007669"/>
    <property type="project" value="UniProtKB-KW"/>
</dbReference>
<name>M5ALS4_RHILI</name>
<reference evidence="7" key="1">
    <citation type="submission" date="2012-10" db="EMBL/GenBank/DDBJ databases">
        <authorList>
            <person name="Maita H."/>
            <person name="Sato S."/>
        </authorList>
    </citation>
    <scope>NUCLEOTIDE SEQUENCE</scope>
    <source>
        <strain evidence="7">NZP2037</strain>
    </source>
</reference>
<dbReference type="Pfam" id="PF02899">
    <property type="entry name" value="Phage_int_SAM_1"/>
    <property type="match status" value="1"/>
</dbReference>
<dbReference type="GO" id="GO:0003677">
    <property type="term" value="F:DNA binding"/>
    <property type="evidence" value="ECO:0007669"/>
    <property type="project" value="UniProtKB-UniRule"/>
</dbReference>
<proteinExistence type="predicted"/>
<keyword evidence="2 4" id="KW-0238">DNA-binding</keyword>
<dbReference type="EMBL" id="AP012557">
    <property type="protein sequence ID" value="BAN09759.1"/>
    <property type="molecule type" value="Genomic_DNA"/>
</dbReference>
<evidence type="ECO:0000256" key="1">
    <source>
        <dbReference type="ARBA" id="ARBA00022908"/>
    </source>
</evidence>
<reference evidence="7" key="2">
    <citation type="journal article" date="2013" name="Microbes Environ.">
        <title>Commonalities and Differences among Symbiosis Islands of Three Mesorhizobium loti Strains.</title>
        <authorList>
            <person name="Kasai-Maita H."/>
            <person name="Hirakawa H."/>
            <person name="Nakamura Y."/>
            <person name="Kaneko T."/>
            <person name="Miki K."/>
            <person name="Maruya J."/>
            <person name="Okazaki S."/>
            <person name="Tabata S."/>
            <person name="Saeki K."/>
            <person name="Sato S."/>
        </authorList>
    </citation>
    <scope>NUCLEOTIDE SEQUENCE</scope>
    <source>
        <strain evidence="7">NZP2037</strain>
    </source>
</reference>
<dbReference type="RefSeq" id="WP_019863418.1">
    <property type="nucleotide sequence ID" value="NZ_LZTH01000031.1"/>
</dbReference>
<dbReference type="AlphaFoldDB" id="M5ALS4"/>
<feature type="domain" description="Tyr recombinase" evidence="5">
    <location>
        <begin position="216"/>
        <end position="397"/>
    </location>
</feature>
<evidence type="ECO:0000259" key="6">
    <source>
        <dbReference type="PROSITE" id="PS51900"/>
    </source>
</evidence>
<evidence type="ECO:0000313" key="7">
    <source>
        <dbReference type="EMBL" id="BAN09759.1"/>
    </source>
</evidence>
<evidence type="ECO:0000256" key="3">
    <source>
        <dbReference type="ARBA" id="ARBA00023172"/>
    </source>
</evidence>
<dbReference type="PROSITE" id="PS51898">
    <property type="entry name" value="TYR_RECOMBINASE"/>
    <property type="match status" value="1"/>
</dbReference>
<feature type="domain" description="Core-binding (CB)" evidence="6">
    <location>
        <begin position="106"/>
        <end position="193"/>
    </location>
</feature>
<dbReference type="InterPro" id="IPR050090">
    <property type="entry name" value="Tyrosine_recombinase_XerCD"/>
</dbReference>
<dbReference type="CDD" id="cd01188">
    <property type="entry name" value="INT_RitA_C_like"/>
    <property type="match status" value="1"/>
</dbReference>
<keyword evidence="3" id="KW-0233">DNA recombination</keyword>
<evidence type="ECO:0000256" key="2">
    <source>
        <dbReference type="ARBA" id="ARBA00023125"/>
    </source>
</evidence>
<organism evidence="7">
    <name type="scientific">Rhizobium loti</name>
    <name type="common">Mesorhizobium loti</name>
    <dbReference type="NCBI Taxonomy" id="381"/>
    <lineage>
        <taxon>Bacteria</taxon>
        <taxon>Pseudomonadati</taxon>
        <taxon>Pseudomonadota</taxon>
        <taxon>Alphaproteobacteria</taxon>
        <taxon>Hyphomicrobiales</taxon>
        <taxon>Phyllobacteriaceae</taxon>
        <taxon>Mesorhizobium</taxon>
    </lineage>
</organism>
<dbReference type="PROSITE" id="PS51900">
    <property type="entry name" value="CB"/>
    <property type="match status" value="1"/>
</dbReference>
<dbReference type="InterPro" id="IPR004107">
    <property type="entry name" value="Integrase_SAM-like_N"/>
</dbReference>
<protein>
    <submittedName>
        <fullName evidence="7">Probable phage integrase</fullName>
    </submittedName>
</protein>